<accession>A0A2M6XSY2</accession>
<evidence type="ECO:0000313" key="1">
    <source>
        <dbReference type="EMBL" id="PIU10746.1"/>
    </source>
</evidence>
<gene>
    <name evidence="1" type="ORF">COT27_01565</name>
</gene>
<evidence type="ECO:0000313" key="2">
    <source>
        <dbReference type="Proteomes" id="UP000230586"/>
    </source>
</evidence>
<proteinExistence type="predicted"/>
<reference evidence="2" key="1">
    <citation type="submission" date="2017-09" db="EMBL/GenBank/DDBJ databases">
        <title>Depth-based differentiation of microbial function through sediment-hosted aquifers and enrichment of novel symbionts in the deep terrestrial subsurface.</title>
        <authorList>
            <person name="Probst A.J."/>
            <person name="Ladd B."/>
            <person name="Jarett J.K."/>
            <person name="Geller-Mcgrath D.E."/>
            <person name="Sieber C.M.K."/>
            <person name="Emerson J.B."/>
            <person name="Anantharaman K."/>
            <person name="Thomas B.C."/>
            <person name="Malmstrom R."/>
            <person name="Stieglmeier M."/>
            <person name="Klingl A."/>
            <person name="Woyke T."/>
            <person name="Ryan C.M."/>
            <person name="Banfield J.F."/>
        </authorList>
    </citation>
    <scope>NUCLEOTIDE SEQUENCE [LARGE SCALE GENOMIC DNA]</scope>
</reference>
<dbReference type="EMBL" id="PEXX01000030">
    <property type="protein sequence ID" value="PIU10746.1"/>
    <property type="molecule type" value="Genomic_DNA"/>
</dbReference>
<sequence>MIINNLTYIQRKSNVASILWILGCGLGMTHYPVKKVYLGANIGNTIWLTRDEEGFLCADKTTRLEQMVNSFQTKIIKGPNHVFRVRKIFEQRAKKLAAFIIKLKQMEFKKYSNRQLWANYYKVFSAYKDVYPYGEQLVIAVGDLSEKIQPKFARKGINDEQYNTLISSFELSFLQRERRDLLKIALLSQNKISPVVLKKIKEHTDKYTWLPYDYGVKIFQQDDFLAELKKIIKKGARYIKKNLEHLNKYAYRIKTDQNKISKSYVLSAHEQKLLEIVRTS</sequence>
<organism evidence="1 2">
    <name type="scientific">Candidatus Kuenenbacteria bacterium CG08_land_8_20_14_0_20_37_23</name>
    <dbReference type="NCBI Taxonomy" id="1974617"/>
    <lineage>
        <taxon>Bacteria</taxon>
        <taxon>Candidatus Kueneniibacteriota</taxon>
    </lineage>
</organism>
<name>A0A2M6XSY2_9BACT</name>
<protein>
    <submittedName>
        <fullName evidence="1">Uncharacterized protein</fullName>
    </submittedName>
</protein>
<dbReference type="Proteomes" id="UP000230586">
    <property type="component" value="Unassembled WGS sequence"/>
</dbReference>
<dbReference type="AlphaFoldDB" id="A0A2M6XSY2"/>
<comment type="caution">
    <text evidence="1">The sequence shown here is derived from an EMBL/GenBank/DDBJ whole genome shotgun (WGS) entry which is preliminary data.</text>
</comment>